<dbReference type="OrthoDB" id="5287295at2"/>
<organism evidence="2 3">
    <name type="scientific">Pseudobacteriovorax antillogorgiicola</name>
    <dbReference type="NCBI Taxonomy" id="1513793"/>
    <lineage>
        <taxon>Bacteria</taxon>
        <taxon>Pseudomonadati</taxon>
        <taxon>Bdellovibrionota</taxon>
        <taxon>Oligoflexia</taxon>
        <taxon>Oligoflexales</taxon>
        <taxon>Pseudobacteriovoracaceae</taxon>
        <taxon>Pseudobacteriovorax</taxon>
    </lineage>
</organism>
<dbReference type="Gene3D" id="1.25.40.10">
    <property type="entry name" value="Tetratricopeptide repeat domain"/>
    <property type="match status" value="3"/>
</dbReference>
<dbReference type="AlphaFoldDB" id="A0A1Y6CBV5"/>
<evidence type="ECO:0000256" key="1">
    <source>
        <dbReference type="PROSITE-ProRule" id="PRU00339"/>
    </source>
</evidence>
<accession>A0A1Y6CBV5</accession>
<reference evidence="3" key="1">
    <citation type="submission" date="2017-04" db="EMBL/GenBank/DDBJ databases">
        <authorList>
            <person name="Varghese N."/>
            <person name="Submissions S."/>
        </authorList>
    </citation>
    <scope>NUCLEOTIDE SEQUENCE [LARGE SCALE GENOMIC DNA]</scope>
    <source>
        <strain evidence="3">RKEM611</strain>
    </source>
</reference>
<sequence length="768" mass="89704">MNLNDPNQKLEYANKLIFVKEYKKAQKIIEELIRHDSFTHNLLVHLRRIELAVKLENLETLKVEYERATEKNPDNANSKICHILVEQHGEMIKPEEAVIRFQSLLRIVGPHPAIYYGIGFSMEMEGNFERALFNYEQCTTCDHGWYPGYFGMSQIYYHLGDDEKGDHYFFMFEELAPYNVYGNFETHRKLSHEFVQDEEFESAERAIISLSEWWMDNKGFCPIEIQIYERFSTAKIADLAGDQHRAEQRRSQGELLARRAMESEDEPETVLYFIAKTLEEFSELNMALEFYKEILSREASSPDMVQKIGSQFLSVGEYELANEIFETAYHHHPDHPEIRFCWMVSKLRRSGVNVEEYLIDKERLRALLENQSDKVELLSLLHSLMAKYGQDPDVQGHMGDVYLRLGNQDRAAKHYEKMYEIDGKSLVTKLKYASYQMQFGDIELAKQILDQISEVDLEDSSDQKSELLWLKSNYAYQTEDYRKGLDYLNQVLKHDPWHVAYLVQKALTLSALAQDKVSFNLYDSVLKKLSKNDEEGLDWDEFTRKSTMIAQANLLELDYCRCKIRFLYANGDERNLVALVHAACKLDPGKTTYDFLKLLNTNFDSPNIYWALGQLYKELWQLEAASVWFEQILISLDATDDHKAKAYQELADCFIWRGVMIDRAVEYAKIALDMSNEGREATLRTLAHSLLKKGEVRQAEVYLDELEDEDPEVIYLKGLVHYRNGAAGQANEVWKPLLSLPADRLRLHTIKQQVMKYYFDKVPYKTIN</sequence>
<dbReference type="InterPro" id="IPR011990">
    <property type="entry name" value="TPR-like_helical_dom_sf"/>
</dbReference>
<evidence type="ECO:0000313" key="2">
    <source>
        <dbReference type="EMBL" id="SMF46706.1"/>
    </source>
</evidence>
<proteinExistence type="predicted"/>
<dbReference type="Pfam" id="PF13181">
    <property type="entry name" value="TPR_8"/>
    <property type="match status" value="1"/>
</dbReference>
<evidence type="ECO:0000313" key="3">
    <source>
        <dbReference type="Proteomes" id="UP000192907"/>
    </source>
</evidence>
<dbReference type="InterPro" id="IPR019734">
    <property type="entry name" value="TPR_rpt"/>
</dbReference>
<keyword evidence="1" id="KW-0802">TPR repeat</keyword>
<dbReference type="PANTHER" id="PTHR12558">
    <property type="entry name" value="CELL DIVISION CYCLE 16,23,27"/>
    <property type="match status" value="1"/>
</dbReference>
<gene>
    <name evidence="2" type="ORF">SAMN06296036_11474</name>
</gene>
<dbReference type="STRING" id="1513793.SAMN06296036_11474"/>
<dbReference type="PANTHER" id="PTHR12558:SF44">
    <property type="entry name" value="TETRATRICOPEPTIDE REPEAT-CONTAINING PROTEIN"/>
    <property type="match status" value="1"/>
</dbReference>
<dbReference type="SMART" id="SM00028">
    <property type="entry name" value="TPR"/>
    <property type="match status" value="6"/>
</dbReference>
<dbReference type="Proteomes" id="UP000192907">
    <property type="component" value="Unassembled WGS sequence"/>
</dbReference>
<keyword evidence="3" id="KW-1185">Reference proteome</keyword>
<feature type="repeat" description="TPR" evidence="1">
    <location>
        <begin position="392"/>
        <end position="425"/>
    </location>
</feature>
<dbReference type="RefSeq" id="WP_132321469.1">
    <property type="nucleotide sequence ID" value="NZ_FWZT01000014.1"/>
</dbReference>
<dbReference type="GO" id="GO:0051301">
    <property type="term" value="P:cell division"/>
    <property type="evidence" value="ECO:0007669"/>
    <property type="project" value="TreeGrafter"/>
</dbReference>
<name>A0A1Y6CBV5_9BACT</name>
<dbReference type="Gene3D" id="1.25.40.1040">
    <property type="match status" value="1"/>
</dbReference>
<dbReference type="SUPFAM" id="SSF48452">
    <property type="entry name" value="TPR-like"/>
    <property type="match status" value="3"/>
</dbReference>
<dbReference type="PROSITE" id="PS50005">
    <property type="entry name" value="TPR"/>
    <property type="match status" value="2"/>
</dbReference>
<feature type="repeat" description="TPR" evidence="1">
    <location>
        <begin position="302"/>
        <end position="335"/>
    </location>
</feature>
<protein>
    <submittedName>
        <fullName evidence="2">Tetratricopeptide repeat-containing protein</fullName>
    </submittedName>
</protein>
<dbReference type="EMBL" id="FWZT01000014">
    <property type="protein sequence ID" value="SMF46706.1"/>
    <property type="molecule type" value="Genomic_DNA"/>
</dbReference>